<keyword evidence="7" id="KW-1185">Reference proteome</keyword>
<dbReference type="PROSITE" id="PS00460">
    <property type="entry name" value="GLUTATHIONE_PEROXID_1"/>
    <property type="match status" value="1"/>
</dbReference>
<keyword evidence="3 4" id="KW-0560">Oxidoreductase</keyword>
<dbReference type="Proteomes" id="UP000614996">
    <property type="component" value="Unassembled WGS sequence"/>
</dbReference>
<dbReference type="InterPro" id="IPR039374">
    <property type="entry name" value="SIP_fam"/>
</dbReference>
<accession>A0A8J4AHW8</accession>
<dbReference type="EMBL" id="BOPO01000111">
    <property type="protein sequence ID" value="GIL30027.1"/>
    <property type="molecule type" value="Genomic_DNA"/>
</dbReference>
<dbReference type="Pfam" id="PF00255">
    <property type="entry name" value="GSHPx"/>
    <property type="match status" value="1"/>
</dbReference>
<dbReference type="PROSITE" id="PS51384">
    <property type="entry name" value="FAD_FR"/>
    <property type="match status" value="1"/>
</dbReference>
<dbReference type="Gene3D" id="3.40.50.80">
    <property type="entry name" value="Nucleotide-binding domain of ferredoxin-NADP reductase (FNR) module"/>
    <property type="match status" value="1"/>
</dbReference>
<dbReference type="InterPro" id="IPR017938">
    <property type="entry name" value="Riboflavin_synthase-like_b-brl"/>
</dbReference>
<evidence type="ECO:0000256" key="1">
    <source>
        <dbReference type="ARBA" id="ARBA00006926"/>
    </source>
</evidence>
<keyword evidence="2 4" id="KW-0575">Peroxidase</keyword>
<dbReference type="Gene3D" id="3.40.30.10">
    <property type="entry name" value="Glutaredoxin"/>
    <property type="match status" value="1"/>
</dbReference>
<comment type="caution">
    <text evidence="6">The sequence shown here is derived from an EMBL/GenBank/DDBJ whole genome shotgun (WGS) entry which is preliminary data.</text>
</comment>
<reference evidence="7" key="1">
    <citation type="journal article" date="2021" name="Int. J. Syst. Evol. Microbiol.">
        <title>Actinocatenispora comari sp. nov., an endophytic actinomycete isolated from aerial parts of Comarum salesowianum.</title>
        <authorList>
            <person name="Oyunbileg N."/>
            <person name="Iizaka Y."/>
            <person name="Hamada M."/>
            <person name="Davaapurev B.O."/>
            <person name="Fukumoto A."/>
            <person name="Tsetseg B."/>
            <person name="Kato F."/>
            <person name="Tamura T."/>
            <person name="Batkhuu J."/>
            <person name="Anzai Y."/>
        </authorList>
    </citation>
    <scope>NUCLEOTIDE SEQUENCE [LARGE SCALE GENOMIC DNA]</scope>
    <source>
        <strain evidence="7">NUM-2625</strain>
    </source>
</reference>
<name>A0A8J4AHW8_9ACTN</name>
<dbReference type="FunFam" id="2.40.30.10:FF:000131">
    <property type="entry name" value="NADPH-dependent ferric siderophore reductase"/>
    <property type="match status" value="1"/>
</dbReference>
<dbReference type="InterPro" id="IPR007037">
    <property type="entry name" value="SIP_rossman_dom"/>
</dbReference>
<dbReference type="InterPro" id="IPR036249">
    <property type="entry name" value="Thioredoxin-like_sf"/>
</dbReference>
<feature type="domain" description="FAD-binding FR-type" evidence="5">
    <location>
        <begin position="8"/>
        <end position="131"/>
    </location>
</feature>
<dbReference type="Pfam" id="PF04954">
    <property type="entry name" value="SIP"/>
    <property type="match status" value="1"/>
</dbReference>
<dbReference type="InterPro" id="IPR000889">
    <property type="entry name" value="Glutathione_peroxidase"/>
</dbReference>
<dbReference type="GO" id="GO:0006979">
    <property type="term" value="P:response to oxidative stress"/>
    <property type="evidence" value="ECO:0007669"/>
    <property type="project" value="InterPro"/>
</dbReference>
<organism evidence="6 7">
    <name type="scientific">Actinocatenispora comari</name>
    <dbReference type="NCBI Taxonomy" id="2807577"/>
    <lineage>
        <taxon>Bacteria</taxon>
        <taxon>Bacillati</taxon>
        <taxon>Actinomycetota</taxon>
        <taxon>Actinomycetes</taxon>
        <taxon>Micromonosporales</taxon>
        <taxon>Micromonosporaceae</taxon>
        <taxon>Actinocatenispora</taxon>
    </lineage>
</organism>
<proteinExistence type="inferred from homology"/>
<dbReference type="InterPro" id="IPR039261">
    <property type="entry name" value="FNR_nucleotide-bd"/>
</dbReference>
<protein>
    <recommendedName>
        <fullName evidence="4">Glutathione peroxidase</fullName>
    </recommendedName>
</protein>
<dbReference type="PANTHER" id="PTHR30157:SF0">
    <property type="entry name" value="NADPH-DEPENDENT FERRIC-CHELATE REDUCTASE"/>
    <property type="match status" value="1"/>
</dbReference>
<sequence length="447" mass="47847">MPDRSRRGQLTSLNVVRTEWLTPHLVRVTAGGPGLAAFRPNEFTDQYVKVVFRQPGVEYPEPFDLGTAREQLPREQWPVLRTYTVRGLDADGLVLDFVYHGEQGLAGPWAAGLKPGDEVLLAGPGGAYAPDPAADWHLLAGDESALPAIAAALERIPATTPAWAFIEVDGPAEEVPLSHGERTTVRYLHRGAGPSLPEAVRALPVPAGRGHAFVHGEAGDVRTLRGYLFGELGLEREQVSISGYWRRGMDDEAWRIAKRAEREADEAAERAAERGSETKEETVSVLDLPIGTLEGAASSLRELAAGNALLVVNVASKCGLTPQYTALEKLAGEYADRGLTVVGVPCNQFGEQEPGSAEEIRTFCSTTYGVSFPLTEKVEVNGAGRHPIYAVLTEAADADGSAGDVQWNFEKFVLGADGSVVARHRPTTVPTDPAVLASIDTAVATRS</sequence>
<comment type="similarity">
    <text evidence="1 4">Belongs to the glutathione peroxidase family.</text>
</comment>
<dbReference type="AlphaFoldDB" id="A0A8J4AHW8"/>
<dbReference type="PROSITE" id="PS51355">
    <property type="entry name" value="GLUTATHIONE_PEROXID_3"/>
    <property type="match status" value="1"/>
</dbReference>
<dbReference type="SUPFAM" id="SSF63380">
    <property type="entry name" value="Riboflavin synthase domain-like"/>
    <property type="match status" value="1"/>
</dbReference>
<dbReference type="SUPFAM" id="SSF52833">
    <property type="entry name" value="Thioredoxin-like"/>
    <property type="match status" value="1"/>
</dbReference>
<evidence type="ECO:0000313" key="7">
    <source>
        <dbReference type="Proteomes" id="UP000614996"/>
    </source>
</evidence>
<dbReference type="PANTHER" id="PTHR30157">
    <property type="entry name" value="FERRIC REDUCTASE, NADPH-DEPENDENT"/>
    <property type="match status" value="1"/>
</dbReference>
<evidence type="ECO:0000256" key="4">
    <source>
        <dbReference type="RuleBase" id="RU000499"/>
    </source>
</evidence>
<dbReference type="Gene3D" id="2.40.30.10">
    <property type="entry name" value="Translation factors"/>
    <property type="match status" value="1"/>
</dbReference>
<dbReference type="GO" id="GO:0004601">
    <property type="term" value="F:peroxidase activity"/>
    <property type="evidence" value="ECO:0007669"/>
    <property type="project" value="UniProtKB-KW"/>
</dbReference>
<gene>
    <name evidence="6" type="ORF">NUM_52810</name>
</gene>
<evidence type="ECO:0000259" key="5">
    <source>
        <dbReference type="PROSITE" id="PS51384"/>
    </source>
</evidence>
<dbReference type="PRINTS" id="PR01011">
    <property type="entry name" value="GLUTPROXDASE"/>
</dbReference>
<dbReference type="Pfam" id="PF08021">
    <property type="entry name" value="FAD_binding_9"/>
    <property type="match status" value="1"/>
</dbReference>
<dbReference type="InterPro" id="IPR013113">
    <property type="entry name" value="SIP_FAD-bd"/>
</dbReference>
<dbReference type="CDD" id="cd00340">
    <property type="entry name" value="GSH_Peroxidase"/>
    <property type="match status" value="1"/>
</dbReference>
<dbReference type="CDD" id="cd06193">
    <property type="entry name" value="siderophore_interacting"/>
    <property type="match status" value="1"/>
</dbReference>
<evidence type="ECO:0000256" key="3">
    <source>
        <dbReference type="ARBA" id="ARBA00023002"/>
    </source>
</evidence>
<evidence type="ECO:0000256" key="2">
    <source>
        <dbReference type="ARBA" id="ARBA00022559"/>
    </source>
</evidence>
<dbReference type="InterPro" id="IPR017927">
    <property type="entry name" value="FAD-bd_FR_type"/>
</dbReference>
<dbReference type="InterPro" id="IPR029759">
    <property type="entry name" value="GPX_AS"/>
</dbReference>
<evidence type="ECO:0000313" key="6">
    <source>
        <dbReference type="EMBL" id="GIL30027.1"/>
    </source>
</evidence>